<dbReference type="NCBIfam" id="TIGR01076">
    <property type="entry name" value="sortase_fam"/>
    <property type="match status" value="1"/>
</dbReference>
<dbReference type="InterPro" id="IPR053525">
    <property type="entry name" value="Sortase_D"/>
</dbReference>
<dbReference type="Pfam" id="PF04203">
    <property type="entry name" value="Sortase"/>
    <property type="match status" value="1"/>
</dbReference>
<accession>A0ABT6H2J0</accession>
<dbReference type="EMBL" id="JARULN010000002">
    <property type="protein sequence ID" value="MDG5753414.1"/>
    <property type="molecule type" value="Genomic_DNA"/>
</dbReference>
<gene>
    <name evidence="2" type="ORF">P6P90_05305</name>
</gene>
<sequence length="190" mass="21229">MRTIIAGLLLLVGLVLIGSSVWEITDVVKEQDKAMEEATKTIKETKEKVSRDTFQPLENQTIGILRIPKIDAQLPIVEGTSPEDLKKGVGHYKTTGFPGDGKQILLSGHRDTVFRKFGELKKGDEFIVELPYGTFRYKMDTARIVPADDTSVIGSVQDEVLNLSTCYPFRFIGSAPDRYIIYAYPSEKQS</sequence>
<dbReference type="InterPro" id="IPR001261">
    <property type="entry name" value="ArgE/DapE_CS"/>
</dbReference>
<comment type="caution">
    <text evidence="2">The sequence shown here is derived from an EMBL/GenBank/DDBJ whole genome shotgun (WGS) entry which is preliminary data.</text>
</comment>
<evidence type="ECO:0000313" key="3">
    <source>
        <dbReference type="Proteomes" id="UP001218246"/>
    </source>
</evidence>
<name>A0ABT6H2J0_9BACI</name>
<keyword evidence="1" id="KW-0378">Hydrolase</keyword>
<dbReference type="NCBIfam" id="NF033746">
    <property type="entry name" value="class_D_sortase"/>
    <property type="match status" value="1"/>
</dbReference>
<dbReference type="InterPro" id="IPR005754">
    <property type="entry name" value="Sortase"/>
</dbReference>
<evidence type="ECO:0000256" key="1">
    <source>
        <dbReference type="ARBA" id="ARBA00022801"/>
    </source>
</evidence>
<dbReference type="SUPFAM" id="SSF63817">
    <property type="entry name" value="Sortase"/>
    <property type="match status" value="1"/>
</dbReference>
<proteinExistence type="predicted"/>
<dbReference type="RefSeq" id="WP_124563493.1">
    <property type="nucleotide sequence ID" value="NZ_JARRRY010000001.1"/>
</dbReference>
<dbReference type="PROSITE" id="PS00758">
    <property type="entry name" value="ARGE_DAPE_CPG2_1"/>
    <property type="match status" value="1"/>
</dbReference>
<organism evidence="2 3">
    <name type="scientific">Ectobacillus antri</name>
    <dbReference type="NCBI Taxonomy" id="2486280"/>
    <lineage>
        <taxon>Bacteria</taxon>
        <taxon>Bacillati</taxon>
        <taxon>Bacillota</taxon>
        <taxon>Bacilli</taxon>
        <taxon>Bacillales</taxon>
        <taxon>Bacillaceae</taxon>
        <taxon>Ectobacillus</taxon>
    </lineage>
</organism>
<dbReference type="Proteomes" id="UP001218246">
    <property type="component" value="Unassembled WGS sequence"/>
</dbReference>
<keyword evidence="3" id="KW-1185">Reference proteome</keyword>
<dbReference type="InterPro" id="IPR041999">
    <property type="entry name" value="Sortase_D_1"/>
</dbReference>
<dbReference type="CDD" id="cd05828">
    <property type="entry name" value="Sortase_D_1"/>
    <property type="match status" value="1"/>
</dbReference>
<evidence type="ECO:0000313" key="2">
    <source>
        <dbReference type="EMBL" id="MDG5753414.1"/>
    </source>
</evidence>
<dbReference type="InterPro" id="IPR023365">
    <property type="entry name" value="Sortase_dom-sf"/>
</dbReference>
<reference evidence="2 3" key="1">
    <citation type="submission" date="2023-04" db="EMBL/GenBank/DDBJ databases">
        <title>Ectobacillus antri isolated from activated sludge.</title>
        <authorList>
            <person name="Yan P."/>
            <person name="Liu X."/>
        </authorList>
    </citation>
    <scope>NUCLEOTIDE SEQUENCE [LARGE SCALE GENOMIC DNA]</scope>
    <source>
        <strain evidence="2 3">C18H</strain>
    </source>
</reference>
<dbReference type="Gene3D" id="2.40.260.10">
    <property type="entry name" value="Sortase"/>
    <property type="match status" value="1"/>
</dbReference>
<protein>
    <submittedName>
        <fullName evidence="2">Class D sortase</fullName>
    </submittedName>
</protein>